<organism evidence="3 4">
    <name type="scientific">Stieleria marina</name>
    <dbReference type="NCBI Taxonomy" id="1930275"/>
    <lineage>
        <taxon>Bacteria</taxon>
        <taxon>Pseudomonadati</taxon>
        <taxon>Planctomycetota</taxon>
        <taxon>Planctomycetia</taxon>
        <taxon>Pirellulales</taxon>
        <taxon>Pirellulaceae</taxon>
        <taxon>Stieleria</taxon>
    </lineage>
</organism>
<dbReference type="Proteomes" id="UP000319817">
    <property type="component" value="Chromosome"/>
</dbReference>
<name>A0A517NPG3_9BACT</name>
<feature type="region of interest" description="Disordered" evidence="1">
    <location>
        <begin position="1"/>
        <end position="24"/>
    </location>
</feature>
<keyword evidence="4" id="KW-1185">Reference proteome</keyword>
<dbReference type="OrthoDB" id="276990at2"/>
<feature type="transmembrane region" description="Helical" evidence="2">
    <location>
        <begin position="33"/>
        <end position="52"/>
    </location>
</feature>
<evidence type="ECO:0000313" key="3">
    <source>
        <dbReference type="EMBL" id="QDT09000.1"/>
    </source>
</evidence>
<feature type="compositionally biased region" description="Basic and acidic residues" evidence="1">
    <location>
        <begin position="246"/>
        <end position="262"/>
    </location>
</feature>
<evidence type="ECO:0000313" key="4">
    <source>
        <dbReference type="Proteomes" id="UP000319817"/>
    </source>
</evidence>
<dbReference type="AlphaFoldDB" id="A0A517NPG3"/>
<proteinExistence type="predicted"/>
<dbReference type="RefSeq" id="WP_145416451.1">
    <property type="nucleotide sequence ID" value="NZ_CP036526.1"/>
</dbReference>
<evidence type="ECO:0008006" key="5">
    <source>
        <dbReference type="Google" id="ProtNLM"/>
    </source>
</evidence>
<feature type="region of interest" description="Disordered" evidence="1">
    <location>
        <begin position="231"/>
        <end position="287"/>
    </location>
</feature>
<evidence type="ECO:0000256" key="2">
    <source>
        <dbReference type="SAM" id="Phobius"/>
    </source>
</evidence>
<keyword evidence="2" id="KW-0472">Membrane</keyword>
<accession>A0A517NPG3</accession>
<keyword evidence="2" id="KW-1133">Transmembrane helix</keyword>
<feature type="compositionally biased region" description="Polar residues" evidence="1">
    <location>
        <begin position="1"/>
        <end position="12"/>
    </location>
</feature>
<keyword evidence="2" id="KW-0812">Transmembrane</keyword>
<gene>
    <name evidence="3" type="ORF">K239x_09430</name>
</gene>
<sequence>MSSSSDIGQQSDEASHPADAETPVQRGNWKRSLISVLIIVHLLAVALPPMMFQSGGSAIVTTLLRPLRAYTEFLYLDRGYAFFAPDPGPSHLIDAAVTQSDGQRTETRYPDREQQWPRLLYHRHFMLAEFLTEIYQPPGPPRELAQIDRPAAEQWVRLRARYEHVRQSLVDHLRTQNDRKPVAIRRVEHLIPSAAEFHAGDFALNDPLLYEVLLDLPITVAPPQVVPTESIPAPAAVQDLTAPVDDASKDTASKDDAPKEAPDSETDAQQNADSEVTPEPDTAGVKS</sequence>
<evidence type="ECO:0000256" key="1">
    <source>
        <dbReference type="SAM" id="MobiDB-lite"/>
    </source>
</evidence>
<dbReference type="EMBL" id="CP036526">
    <property type="protein sequence ID" value="QDT09000.1"/>
    <property type="molecule type" value="Genomic_DNA"/>
</dbReference>
<reference evidence="3 4" key="1">
    <citation type="submission" date="2019-02" db="EMBL/GenBank/DDBJ databases">
        <title>Deep-cultivation of Planctomycetes and their phenomic and genomic characterization uncovers novel biology.</title>
        <authorList>
            <person name="Wiegand S."/>
            <person name="Jogler M."/>
            <person name="Boedeker C."/>
            <person name="Pinto D."/>
            <person name="Vollmers J."/>
            <person name="Rivas-Marin E."/>
            <person name="Kohn T."/>
            <person name="Peeters S.H."/>
            <person name="Heuer A."/>
            <person name="Rast P."/>
            <person name="Oberbeckmann S."/>
            <person name="Bunk B."/>
            <person name="Jeske O."/>
            <person name="Meyerdierks A."/>
            <person name="Storesund J.E."/>
            <person name="Kallscheuer N."/>
            <person name="Luecker S."/>
            <person name="Lage O.M."/>
            <person name="Pohl T."/>
            <person name="Merkel B.J."/>
            <person name="Hornburger P."/>
            <person name="Mueller R.-W."/>
            <person name="Bruemmer F."/>
            <person name="Labrenz M."/>
            <person name="Spormann A.M."/>
            <person name="Op den Camp H."/>
            <person name="Overmann J."/>
            <person name="Amann R."/>
            <person name="Jetten M.S.M."/>
            <person name="Mascher T."/>
            <person name="Medema M.H."/>
            <person name="Devos D.P."/>
            <person name="Kaster A.-K."/>
            <person name="Ovreas L."/>
            <person name="Rohde M."/>
            <person name="Galperin M.Y."/>
            <person name="Jogler C."/>
        </authorList>
    </citation>
    <scope>NUCLEOTIDE SEQUENCE [LARGE SCALE GENOMIC DNA]</scope>
    <source>
        <strain evidence="3 4">K23_9</strain>
    </source>
</reference>
<protein>
    <recommendedName>
        <fullName evidence="5">Transmembrane protein</fullName>
    </recommendedName>
</protein>